<feature type="domain" description="Apple" evidence="2">
    <location>
        <begin position="89"/>
        <end position="164"/>
    </location>
</feature>
<reference evidence="4" key="2">
    <citation type="submission" date="2015-08" db="UniProtKB">
        <authorList>
            <consortium name="WormBaseParasite"/>
        </authorList>
    </citation>
    <scope>IDENTIFICATION</scope>
</reference>
<proteinExistence type="predicted"/>
<organism evidence="3 4">
    <name type="scientific">Strongyloides venezuelensis</name>
    <name type="common">Threadworm</name>
    <dbReference type="NCBI Taxonomy" id="75913"/>
    <lineage>
        <taxon>Eukaryota</taxon>
        <taxon>Metazoa</taxon>
        <taxon>Ecdysozoa</taxon>
        <taxon>Nematoda</taxon>
        <taxon>Chromadorea</taxon>
        <taxon>Rhabditida</taxon>
        <taxon>Tylenchina</taxon>
        <taxon>Panagrolaimomorpha</taxon>
        <taxon>Strongyloidoidea</taxon>
        <taxon>Strongyloididae</taxon>
        <taxon>Strongyloides</taxon>
    </lineage>
</organism>
<feature type="transmembrane region" description="Helical" evidence="1">
    <location>
        <begin position="45"/>
        <end position="62"/>
    </location>
</feature>
<dbReference type="InterPro" id="IPR003609">
    <property type="entry name" value="Pan_app"/>
</dbReference>
<name>A0A0K0FJN2_STRVS</name>
<evidence type="ECO:0000256" key="1">
    <source>
        <dbReference type="SAM" id="Phobius"/>
    </source>
</evidence>
<keyword evidence="1" id="KW-0812">Transmembrane</keyword>
<feature type="transmembrane region" description="Helical" evidence="1">
    <location>
        <begin position="69"/>
        <end position="87"/>
    </location>
</feature>
<sequence>MDRNIVEIRKNISYYKYLIDGNDEKKIYSLFNESSKIMMIFLNNYLWKYLTFITFLSKFLYIESRHGKSLPSISLTLIILLFTANYLECRGDFCFNFPKNLTIQGADYRQTYKTTQRSCAKACLDDFCCMAYEWIDNDEGVCTHKTRSLNGTVEKKVNAHFGLCLDLEDYDRDKFSDHIIEGTELARINGITLQNCETYCLNFGDSYKIFSWYSNMHRILSEDNGKEDNEKGECFCLDNIESIQLQFGSTSGLLR</sequence>
<dbReference type="WBParaSite" id="SVE_0910700.1">
    <property type="protein sequence ID" value="SVE_0910700.1"/>
    <property type="gene ID" value="SVE_0910700"/>
</dbReference>
<dbReference type="Proteomes" id="UP000035680">
    <property type="component" value="Unassembled WGS sequence"/>
</dbReference>
<protein>
    <submittedName>
        <fullName evidence="4">Apple domain-containing protein</fullName>
    </submittedName>
</protein>
<keyword evidence="1" id="KW-1133">Transmembrane helix</keyword>
<dbReference type="PROSITE" id="PS50948">
    <property type="entry name" value="PAN"/>
    <property type="match status" value="1"/>
</dbReference>
<evidence type="ECO:0000259" key="2">
    <source>
        <dbReference type="PROSITE" id="PS50948"/>
    </source>
</evidence>
<evidence type="ECO:0000313" key="3">
    <source>
        <dbReference type="Proteomes" id="UP000035680"/>
    </source>
</evidence>
<accession>A0A0K0FJN2</accession>
<keyword evidence="1" id="KW-0472">Membrane</keyword>
<dbReference type="AlphaFoldDB" id="A0A0K0FJN2"/>
<reference evidence="3" key="1">
    <citation type="submission" date="2014-07" db="EMBL/GenBank/DDBJ databases">
        <authorList>
            <person name="Martin A.A"/>
            <person name="De Silva N."/>
        </authorList>
    </citation>
    <scope>NUCLEOTIDE SEQUENCE</scope>
</reference>
<evidence type="ECO:0000313" key="4">
    <source>
        <dbReference type="WBParaSite" id="SVE_0910700.1"/>
    </source>
</evidence>
<keyword evidence="3" id="KW-1185">Reference proteome</keyword>